<organism evidence="2 3">
    <name type="scientific">Fusarium oxysporum f. sp. cubense</name>
    <dbReference type="NCBI Taxonomy" id="61366"/>
    <lineage>
        <taxon>Eukaryota</taxon>
        <taxon>Fungi</taxon>
        <taxon>Dikarya</taxon>
        <taxon>Ascomycota</taxon>
        <taxon>Pezizomycotina</taxon>
        <taxon>Sordariomycetes</taxon>
        <taxon>Hypocreomycetidae</taxon>
        <taxon>Hypocreales</taxon>
        <taxon>Nectriaceae</taxon>
        <taxon>Fusarium</taxon>
        <taxon>Fusarium oxysporum species complex</taxon>
    </lineage>
</organism>
<accession>A0A5C6SB51</accession>
<dbReference type="InterPro" id="IPR009003">
    <property type="entry name" value="Peptidase_S1_PA"/>
</dbReference>
<evidence type="ECO:0000313" key="2">
    <source>
        <dbReference type="EMBL" id="TXB95751.1"/>
    </source>
</evidence>
<dbReference type="Proteomes" id="UP000321331">
    <property type="component" value="Unassembled WGS sequence"/>
</dbReference>
<gene>
    <name evidence="2" type="ORF">FocTR4_00016663</name>
</gene>
<dbReference type="AlphaFoldDB" id="A0A5C6SB51"/>
<comment type="caution">
    <text evidence="2">The sequence shown here is derived from an EMBL/GenBank/DDBJ whole genome shotgun (WGS) entry which is preliminary data.</text>
</comment>
<dbReference type="EMBL" id="VMNF01000015">
    <property type="protein sequence ID" value="TXB95751.1"/>
    <property type="molecule type" value="Genomic_DNA"/>
</dbReference>
<evidence type="ECO:0000256" key="1">
    <source>
        <dbReference type="SAM" id="MobiDB-lite"/>
    </source>
</evidence>
<protein>
    <submittedName>
        <fullName evidence="2">Uncharacterized protein</fullName>
    </submittedName>
</protein>
<name>A0A5C6SB51_FUSOC</name>
<feature type="region of interest" description="Disordered" evidence="1">
    <location>
        <begin position="146"/>
        <end position="175"/>
    </location>
</feature>
<proteinExistence type="predicted"/>
<reference evidence="2 3" key="1">
    <citation type="submission" date="2019-07" db="EMBL/GenBank/DDBJ databases">
        <title>The First High-Quality Draft Genome Sequence of the Causal Agent of the Current Panama Disease Epidemic.</title>
        <authorList>
            <person name="Warmington R.J."/>
            <person name="Kay W."/>
            <person name="Jeffries A."/>
            <person name="Bebber D."/>
            <person name="Moore K."/>
            <person name="Studholme D.J."/>
        </authorList>
    </citation>
    <scope>NUCLEOTIDE SEQUENCE [LARGE SCALE GENOMIC DNA]</scope>
    <source>
        <strain evidence="2 3">TR4</strain>
    </source>
</reference>
<dbReference type="SUPFAM" id="SSF50494">
    <property type="entry name" value="Trypsin-like serine proteases"/>
    <property type="match status" value="1"/>
</dbReference>
<evidence type="ECO:0000313" key="3">
    <source>
        <dbReference type="Proteomes" id="UP000321331"/>
    </source>
</evidence>
<feature type="compositionally biased region" description="Low complexity" evidence="1">
    <location>
        <begin position="147"/>
        <end position="162"/>
    </location>
</feature>
<sequence>MSLQEPSDRERRMYYCGLPSGPKLVARSSITPWFQPHEWPKNKRLDVATGHKIQQLWNDPQGSLRKLIIGNLSGIDWTAIDILRVGYEDAYQDDDRLSQCPVTMLISITENSTSFRQAEATIIACKDILIRFGLNDVEVEMKESIVSTTASTPGPATSDPSAGQSAPRLDPGPFDNDINDIKYDFFRDISEYIGTSIDSPHELKEGTKGLYLQGNDGKTYALACRHSLFSAEYCKEYRYYDGNDTKYVLQPGSDNLSKLVGRFKGRKEAIDETIKEMAKPAYDAPGFQDKLPDFLQEQILLQSCQPRMEQFDNEACAVIGRVEFSPPIELCSQRLRLRDWALVELAQDSFTTRLSELRNKIPVTQDLSSLVSKIPASPTEMACRLRFSASHELAIGPIIIPGSEQGPPGLVILKHGRTTGFTVGRANGVHSVLRHAFEIAEEVVSSEWCIVGLGNAFSDKGDSGAVVFDLEGRVGGMITAGLRKQDNADGFDVTYATPMQWLLDDIKRHGYDVELPN</sequence>